<comment type="caution">
    <text evidence="1">The sequence shown here is derived from an EMBL/GenBank/DDBJ whole genome shotgun (WGS) entry which is preliminary data.</text>
</comment>
<organism evidence="1 2">
    <name type="scientific">Chromobacterium violaceum</name>
    <dbReference type="NCBI Taxonomy" id="536"/>
    <lineage>
        <taxon>Bacteria</taxon>
        <taxon>Pseudomonadati</taxon>
        <taxon>Pseudomonadota</taxon>
        <taxon>Betaproteobacteria</taxon>
        <taxon>Neisseriales</taxon>
        <taxon>Chromobacteriaceae</taxon>
        <taxon>Chromobacterium</taxon>
    </lineage>
</organism>
<dbReference type="AlphaFoldDB" id="A0A202B2F0"/>
<sequence length="273" mass="29100">MADISDVLSQVSGLVAGFAYPNGTAQPSAAGAPVRTYPGWPAPNQLETDLRDGIVHVSLYDMPGERRLNEFIGQPWTVTQAPTHTLTATVAGNVVTLAGTVSPQNVLIQLNGQDYIYTAQPGDTLNSIAAALSVLIPGASSTGPAVTLPAGGQILARIGGIGSAFREIKRQEKHIMVSVWAGRPNLRDAVAKFLDPRLADARNLLLPDGSTAFMVYERSNNNDAQQLSGLYRRDLFYAVRFSTTSTQQVAEVIAPVINVINAQSGQTIFTKQL</sequence>
<keyword evidence="2" id="KW-1185">Reference proteome</keyword>
<accession>A0A202B2F0</accession>
<dbReference type="Proteomes" id="UP000196342">
    <property type="component" value="Unassembled WGS sequence"/>
</dbReference>
<protein>
    <submittedName>
        <fullName evidence="1">Uncharacterized protein</fullName>
    </submittedName>
</protein>
<gene>
    <name evidence="1" type="ORF">CBW21_21980</name>
</gene>
<evidence type="ECO:0000313" key="2">
    <source>
        <dbReference type="Proteomes" id="UP000196342"/>
    </source>
</evidence>
<evidence type="ECO:0000313" key="1">
    <source>
        <dbReference type="EMBL" id="OVE45664.1"/>
    </source>
</evidence>
<name>A0A202B2F0_CHRVL</name>
<proteinExistence type="predicted"/>
<reference evidence="1 2" key="1">
    <citation type="submission" date="2017-05" db="EMBL/GenBank/DDBJ databases">
        <title>Chromobacterium violaceum GHPS1 isolated from Hydrocarbon polluted soil in French Guiana display an awesome secondary metabolite arsenal and a battery of drug and heavy-metal-resistance and detoxification of xenobiotics proteins.</title>
        <authorList>
            <person name="Belbahri L."/>
        </authorList>
    </citation>
    <scope>NUCLEOTIDE SEQUENCE [LARGE SCALE GENOMIC DNA]</scope>
    <source>
        <strain evidence="1 2">GHPS1</strain>
    </source>
</reference>
<dbReference type="EMBL" id="NHOO01000030">
    <property type="protein sequence ID" value="OVE45664.1"/>
    <property type="molecule type" value="Genomic_DNA"/>
</dbReference>
<dbReference type="RefSeq" id="WP_087698842.1">
    <property type="nucleotide sequence ID" value="NZ_NHOO01000030.1"/>
</dbReference>